<evidence type="ECO:0000313" key="11">
    <source>
        <dbReference type="Proteomes" id="UP001153620"/>
    </source>
</evidence>
<evidence type="ECO:0008006" key="12">
    <source>
        <dbReference type="Google" id="ProtNLM"/>
    </source>
</evidence>
<gene>
    <name evidence="10" type="ORF">CHIRRI_LOCUS13330</name>
</gene>
<keyword evidence="8" id="KW-0449">Lipoprotein</keyword>
<organism evidence="10 11">
    <name type="scientific">Chironomus riparius</name>
    <dbReference type="NCBI Taxonomy" id="315576"/>
    <lineage>
        <taxon>Eukaryota</taxon>
        <taxon>Metazoa</taxon>
        <taxon>Ecdysozoa</taxon>
        <taxon>Arthropoda</taxon>
        <taxon>Hexapoda</taxon>
        <taxon>Insecta</taxon>
        <taxon>Pterygota</taxon>
        <taxon>Neoptera</taxon>
        <taxon>Endopterygota</taxon>
        <taxon>Diptera</taxon>
        <taxon>Nematocera</taxon>
        <taxon>Chironomoidea</taxon>
        <taxon>Chironomidae</taxon>
        <taxon>Chironominae</taxon>
        <taxon>Chironomus</taxon>
    </lineage>
</organism>
<keyword evidence="6" id="KW-0472">Membrane</keyword>
<reference evidence="10" key="2">
    <citation type="submission" date="2022-10" db="EMBL/GenBank/DDBJ databases">
        <authorList>
            <consortium name="ENA_rothamsted_submissions"/>
            <consortium name="culmorum"/>
            <person name="King R."/>
        </authorList>
    </citation>
    <scope>NUCLEOTIDE SEQUENCE</scope>
</reference>
<dbReference type="Pfam" id="PF17064">
    <property type="entry name" value="QVR"/>
    <property type="match status" value="1"/>
</dbReference>
<dbReference type="GO" id="GO:0098552">
    <property type="term" value="C:side of membrane"/>
    <property type="evidence" value="ECO:0007669"/>
    <property type="project" value="UniProtKB-KW"/>
</dbReference>
<accession>A0A9N9S5K3</accession>
<sequence length="169" mass="19787">MSKMTKNYLIFAIFVVFLCQFAYSLSCYHCNSNLDEGCDEMQPPIQIMECKFNETTRRNHQKLARALKVPIASESTMYCLRVFLNDKHGDKQSYRECYEDYKVYPPCDMVTKSLTSENDHIRVDDCEVCERNLCNGDKLLSEYGISGTLKMFFDIRLVFILLNVIFLNF</sequence>
<evidence type="ECO:0000256" key="8">
    <source>
        <dbReference type="ARBA" id="ARBA00023288"/>
    </source>
</evidence>
<evidence type="ECO:0000256" key="6">
    <source>
        <dbReference type="ARBA" id="ARBA00023136"/>
    </source>
</evidence>
<evidence type="ECO:0000256" key="1">
    <source>
        <dbReference type="ARBA" id="ARBA00004589"/>
    </source>
</evidence>
<evidence type="ECO:0000256" key="3">
    <source>
        <dbReference type="ARBA" id="ARBA00022692"/>
    </source>
</evidence>
<reference evidence="10" key="1">
    <citation type="submission" date="2022-01" db="EMBL/GenBank/DDBJ databases">
        <authorList>
            <person name="King R."/>
        </authorList>
    </citation>
    <scope>NUCLEOTIDE SEQUENCE</scope>
</reference>
<dbReference type="EMBL" id="OU895880">
    <property type="protein sequence ID" value="CAG9810517.1"/>
    <property type="molecule type" value="Genomic_DNA"/>
</dbReference>
<keyword evidence="4 9" id="KW-0732">Signal</keyword>
<evidence type="ECO:0000256" key="7">
    <source>
        <dbReference type="ARBA" id="ARBA00023180"/>
    </source>
</evidence>
<protein>
    <recommendedName>
        <fullName evidence="12">Protein sleepless</fullName>
    </recommendedName>
</protein>
<evidence type="ECO:0000256" key="4">
    <source>
        <dbReference type="ARBA" id="ARBA00022729"/>
    </source>
</evidence>
<dbReference type="Proteomes" id="UP001153620">
    <property type="component" value="Chromosome 4"/>
</dbReference>
<evidence type="ECO:0000256" key="2">
    <source>
        <dbReference type="ARBA" id="ARBA00022622"/>
    </source>
</evidence>
<keyword evidence="11" id="KW-1185">Reference proteome</keyword>
<dbReference type="PANTHER" id="PTHR33562">
    <property type="entry name" value="ATILLA, ISOFORM B-RELATED-RELATED"/>
    <property type="match status" value="1"/>
</dbReference>
<dbReference type="InterPro" id="IPR050975">
    <property type="entry name" value="Sleep_regulator"/>
</dbReference>
<keyword evidence="7" id="KW-0325">Glycoprotein</keyword>
<dbReference type="AlphaFoldDB" id="A0A9N9S5K3"/>
<keyword evidence="5" id="KW-1133">Transmembrane helix</keyword>
<dbReference type="GO" id="GO:0030431">
    <property type="term" value="P:sleep"/>
    <property type="evidence" value="ECO:0007669"/>
    <property type="project" value="InterPro"/>
</dbReference>
<name>A0A9N9S5K3_9DIPT</name>
<dbReference type="OrthoDB" id="6582325at2759"/>
<feature type="signal peptide" evidence="9">
    <location>
        <begin position="1"/>
        <end position="24"/>
    </location>
</feature>
<comment type="subcellular location">
    <subcellularLocation>
        <location evidence="1">Membrane</location>
        <topology evidence="1">Lipid-anchor</topology>
        <topology evidence="1">GPI-anchor</topology>
    </subcellularLocation>
</comment>
<evidence type="ECO:0000256" key="9">
    <source>
        <dbReference type="SAM" id="SignalP"/>
    </source>
</evidence>
<evidence type="ECO:0000256" key="5">
    <source>
        <dbReference type="ARBA" id="ARBA00022989"/>
    </source>
</evidence>
<proteinExistence type="predicted"/>
<keyword evidence="2" id="KW-0336">GPI-anchor</keyword>
<feature type="chain" id="PRO_5040386225" description="Protein sleepless" evidence="9">
    <location>
        <begin position="25"/>
        <end position="169"/>
    </location>
</feature>
<dbReference type="InterPro" id="IPR031424">
    <property type="entry name" value="QVR-like"/>
</dbReference>
<evidence type="ECO:0000313" key="10">
    <source>
        <dbReference type="EMBL" id="CAG9810517.1"/>
    </source>
</evidence>
<dbReference type="GO" id="GO:0032222">
    <property type="term" value="P:regulation of synaptic transmission, cholinergic"/>
    <property type="evidence" value="ECO:0007669"/>
    <property type="project" value="InterPro"/>
</dbReference>
<keyword evidence="3" id="KW-0812">Transmembrane</keyword>